<evidence type="ECO:0000256" key="1">
    <source>
        <dbReference type="ARBA" id="ARBA00022729"/>
    </source>
</evidence>
<keyword evidence="8" id="KW-1185">Reference proteome</keyword>
<keyword evidence="4" id="KW-0449">Lipoprotein</keyword>
<proteinExistence type="inferred from homology"/>
<dbReference type="PANTHER" id="PTHR37482">
    <property type="entry name" value="OUTER MEMBRANE PROTEIN ASSEMBLY FACTOR BAME"/>
    <property type="match status" value="1"/>
</dbReference>
<feature type="region of interest" description="Disordered" evidence="5">
    <location>
        <begin position="145"/>
        <end position="193"/>
    </location>
</feature>
<feature type="domain" description="Outer membrane protein assembly factor BamE" evidence="6">
    <location>
        <begin position="60"/>
        <end position="127"/>
    </location>
</feature>
<evidence type="ECO:0000256" key="5">
    <source>
        <dbReference type="SAM" id="MobiDB-lite"/>
    </source>
</evidence>
<evidence type="ECO:0000256" key="4">
    <source>
        <dbReference type="HAMAP-Rule" id="MF_00925"/>
    </source>
</evidence>
<comment type="similarity">
    <text evidence="4">Belongs to the BamE family.</text>
</comment>
<keyword evidence="1 4" id="KW-0732">Signal</keyword>
<keyword evidence="2 4" id="KW-0472">Membrane</keyword>
<dbReference type="Proteomes" id="UP001238603">
    <property type="component" value="Unassembled WGS sequence"/>
</dbReference>
<evidence type="ECO:0000313" key="8">
    <source>
        <dbReference type="Proteomes" id="UP001238603"/>
    </source>
</evidence>
<keyword evidence="3 4" id="KW-0998">Cell outer membrane</keyword>
<dbReference type="PANTHER" id="PTHR37482:SF1">
    <property type="entry name" value="OUTER MEMBRANE PROTEIN ASSEMBLY FACTOR BAME"/>
    <property type="match status" value="1"/>
</dbReference>
<feature type="compositionally biased region" description="Low complexity" evidence="5">
    <location>
        <begin position="166"/>
        <end position="179"/>
    </location>
</feature>
<name>A0ABT7LE31_9BURK</name>
<dbReference type="Gene3D" id="3.30.1450.10">
    <property type="match status" value="1"/>
</dbReference>
<dbReference type="InterPro" id="IPR007450">
    <property type="entry name" value="BamE_dom"/>
</dbReference>
<dbReference type="HAMAP" id="MF_00925">
    <property type="entry name" value="OM_assembly_BamE"/>
    <property type="match status" value="1"/>
</dbReference>
<dbReference type="InterPro" id="IPR037873">
    <property type="entry name" value="BamE-like"/>
</dbReference>
<comment type="function">
    <text evidence="4">Part of the outer membrane protein assembly complex, which is involved in assembly and insertion of beta-barrel proteins into the outer membrane.</text>
</comment>
<sequence length="193" mass="21081">MRLISPDASPRGWPLTGALALALLTLGGCSQMPKLSELTSATGDKVLGFVRPYRVEVVQGNVLTKELLASVKPGMPRAQVQDLLGSPMLTDVFHEERWDYIFTIRRQGTEPQRRHVVVWFEGDALKSVDAPSDIPTERDFVASINSFKPKGDSPKLALSEAERKALPAPAKQAPAAVEPMGPVRSYPPLEPRS</sequence>
<dbReference type="RefSeq" id="WP_285981233.1">
    <property type="nucleotide sequence ID" value="NZ_JASVDS010000001.1"/>
</dbReference>
<evidence type="ECO:0000256" key="3">
    <source>
        <dbReference type="ARBA" id="ARBA00023237"/>
    </source>
</evidence>
<evidence type="ECO:0000259" key="6">
    <source>
        <dbReference type="Pfam" id="PF04355"/>
    </source>
</evidence>
<comment type="subunit">
    <text evidence="4">Part of the Bam complex.</text>
</comment>
<protein>
    <recommendedName>
        <fullName evidence="4">Outer membrane protein assembly factor BamE</fullName>
    </recommendedName>
</protein>
<dbReference type="PROSITE" id="PS51257">
    <property type="entry name" value="PROKAR_LIPOPROTEIN"/>
    <property type="match status" value="1"/>
</dbReference>
<reference evidence="7 8" key="1">
    <citation type="submission" date="2023-06" db="EMBL/GenBank/DDBJ databases">
        <title>Pelomonas sp. APW6 16S ribosomal RNA gene genome sequencing and assembly.</title>
        <authorList>
            <person name="Woo H."/>
        </authorList>
    </citation>
    <scope>NUCLEOTIDE SEQUENCE [LARGE SCALE GENOMIC DNA]</scope>
    <source>
        <strain evidence="7 8">APW6</strain>
    </source>
</reference>
<gene>
    <name evidence="4" type="primary">bamE</name>
    <name evidence="7" type="ORF">QRD43_04275</name>
</gene>
<organism evidence="7 8">
    <name type="scientific">Roseateles subflavus</name>
    <dbReference type="NCBI Taxonomy" id="3053353"/>
    <lineage>
        <taxon>Bacteria</taxon>
        <taxon>Pseudomonadati</taxon>
        <taxon>Pseudomonadota</taxon>
        <taxon>Betaproteobacteria</taxon>
        <taxon>Burkholderiales</taxon>
        <taxon>Sphaerotilaceae</taxon>
        <taxon>Roseateles</taxon>
    </lineage>
</organism>
<dbReference type="Pfam" id="PF04355">
    <property type="entry name" value="BamE"/>
    <property type="match status" value="1"/>
</dbReference>
<comment type="caution">
    <text evidence="7">The sequence shown here is derived from an EMBL/GenBank/DDBJ whole genome shotgun (WGS) entry which is preliminary data.</text>
</comment>
<accession>A0ABT7LE31</accession>
<evidence type="ECO:0000256" key="2">
    <source>
        <dbReference type="ARBA" id="ARBA00023136"/>
    </source>
</evidence>
<dbReference type="EMBL" id="JASVDS010000001">
    <property type="protein sequence ID" value="MDL5031116.1"/>
    <property type="molecule type" value="Genomic_DNA"/>
</dbReference>
<comment type="subcellular location">
    <subcellularLocation>
        <location evidence="4">Cell outer membrane</location>
        <topology evidence="4">Lipid-anchor</topology>
    </subcellularLocation>
</comment>
<evidence type="ECO:0000313" key="7">
    <source>
        <dbReference type="EMBL" id="MDL5031116.1"/>
    </source>
</evidence>
<dbReference type="InterPro" id="IPR026592">
    <property type="entry name" value="BamE"/>
</dbReference>
<keyword evidence="4" id="KW-0564">Palmitate</keyword>